<feature type="transmembrane region" description="Helical" evidence="7">
    <location>
        <begin position="286"/>
        <end position="312"/>
    </location>
</feature>
<proteinExistence type="inferred from homology"/>
<feature type="domain" description="ABC transmembrane type-1" evidence="8">
    <location>
        <begin position="99"/>
        <end position="305"/>
    </location>
</feature>
<dbReference type="Gene3D" id="1.10.3720.10">
    <property type="entry name" value="MetI-like"/>
    <property type="match status" value="1"/>
</dbReference>
<comment type="subcellular location">
    <subcellularLocation>
        <location evidence="1 7">Cell membrane</location>
        <topology evidence="1 7">Multi-pass membrane protein</topology>
    </subcellularLocation>
</comment>
<dbReference type="RefSeq" id="WP_027635536.1">
    <property type="nucleotide sequence ID" value="NZ_CANCWB010000001.1"/>
</dbReference>
<name>A0A2S7F4W9_CLOBU</name>
<protein>
    <submittedName>
        <fullName evidence="9">Peptide ABC transporter permease</fullName>
    </submittedName>
</protein>
<dbReference type="SUPFAM" id="SSF161098">
    <property type="entry name" value="MetI-like"/>
    <property type="match status" value="1"/>
</dbReference>
<dbReference type="Pfam" id="PF19300">
    <property type="entry name" value="BPD_transp_1_N"/>
    <property type="match status" value="1"/>
</dbReference>
<dbReference type="AlphaFoldDB" id="A0A2S7F4W9"/>
<sequence>MLKFIIKRLLGLIPMVFIITFIIYFALELTPGDAVSHMISPEMLANVDASKLDEIRSAYGLNDPFIIRYFKWLGQILVGNFGYSMTSGVPIADELKKLVPATLELSIAALLISTILGSALGLFSAIRRGTLSEGILTVAGMIGVSIPEFFFGMVMILIFALNLDWLPVGGRMMPGKTAFFDRIQYLVMPALVLGISLTAGVMRYARSSMLDTMNKEYIRTARSKGLPEWRVNLIHGFRVALTPVIVLVGFRLPTLIGGSVVIETIFRWPGVGSAFATAIRAQNYPLVMIIALFSVVAVLLASLIVDVATAVLDPRVKLD</sequence>
<evidence type="ECO:0000256" key="4">
    <source>
        <dbReference type="ARBA" id="ARBA00022692"/>
    </source>
</evidence>
<feature type="transmembrane region" description="Helical" evidence="7">
    <location>
        <begin position="105"/>
        <end position="126"/>
    </location>
</feature>
<feature type="transmembrane region" description="Helical" evidence="7">
    <location>
        <begin position="9"/>
        <end position="27"/>
    </location>
</feature>
<comment type="caution">
    <text evidence="9">The sequence shown here is derived from an EMBL/GenBank/DDBJ whole genome shotgun (WGS) entry which is preliminary data.</text>
</comment>
<evidence type="ECO:0000256" key="3">
    <source>
        <dbReference type="ARBA" id="ARBA00022475"/>
    </source>
</evidence>
<evidence type="ECO:0000256" key="2">
    <source>
        <dbReference type="ARBA" id="ARBA00022448"/>
    </source>
</evidence>
<keyword evidence="5 7" id="KW-1133">Transmembrane helix</keyword>
<reference evidence="9 10" key="1">
    <citation type="submission" date="2016-01" db="EMBL/GenBank/DDBJ databases">
        <title>Characterization of the Clostridium difficile lineages that are prevalent in Hong Kong and China.</title>
        <authorList>
            <person name="Kwok J.S.-L."/>
            <person name="Lam W.-Y."/>
            <person name="Ip M."/>
            <person name="Chan T.-F."/>
            <person name="Hawkey P.M."/>
            <person name="Tsui S.K.-W."/>
        </authorList>
    </citation>
    <scope>NUCLEOTIDE SEQUENCE [LARGE SCALE GENOMIC DNA]</scope>
    <source>
        <strain evidence="9 10">300064</strain>
    </source>
</reference>
<dbReference type="PROSITE" id="PS50928">
    <property type="entry name" value="ABC_TM1"/>
    <property type="match status" value="1"/>
</dbReference>
<evidence type="ECO:0000256" key="7">
    <source>
        <dbReference type="RuleBase" id="RU363032"/>
    </source>
</evidence>
<keyword evidence="6 7" id="KW-0472">Membrane</keyword>
<accession>A0A2S7F4W9</accession>
<evidence type="ECO:0000259" key="8">
    <source>
        <dbReference type="PROSITE" id="PS50928"/>
    </source>
</evidence>
<feature type="transmembrane region" description="Helical" evidence="7">
    <location>
        <begin position="138"/>
        <end position="163"/>
    </location>
</feature>
<dbReference type="Proteomes" id="UP000238081">
    <property type="component" value="Unassembled WGS sequence"/>
</dbReference>
<dbReference type="PANTHER" id="PTHR43163">
    <property type="entry name" value="DIPEPTIDE TRANSPORT SYSTEM PERMEASE PROTEIN DPPB-RELATED"/>
    <property type="match status" value="1"/>
</dbReference>
<feature type="transmembrane region" description="Helical" evidence="7">
    <location>
        <begin position="239"/>
        <end position="266"/>
    </location>
</feature>
<keyword evidence="2 7" id="KW-0813">Transport</keyword>
<keyword evidence="4 7" id="KW-0812">Transmembrane</keyword>
<evidence type="ECO:0000256" key="5">
    <source>
        <dbReference type="ARBA" id="ARBA00022989"/>
    </source>
</evidence>
<evidence type="ECO:0000256" key="6">
    <source>
        <dbReference type="ARBA" id="ARBA00023136"/>
    </source>
</evidence>
<feature type="transmembrane region" description="Helical" evidence="7">
    <location>
        <begin position="183"/>
        <end position="205"/>
    </location>
</feature>
<gene>
    <name evidence="9" type="ORF">AWN73_06485</name>
</gene>
<dbReference type="InterPro" id="IPR045621">
    <property type="entry name" value="BPD_transp_1_N"/>
</dbReference>
<dbReference type="CDD" id="cd06261">
    <property type="entry name" value="TM_PBP2"/>
    <property type="match status" value="1"/>
</dbReference>
<evidence type="ECO:0000313" key="10">
    <source>
        <dbReference type="Proteomes" id="UP000238081"/>
    </source>
</evidence>
<dbReference type="InterPro" id="IPR035906">
    <property type="entry name" value="MetI-like_sf"/>
</dbReference>
<dbReference type="InterPro" id="IPR000515">
    <property type="entry name" value="MetI-like"/>
</dbReference>
<dbReference type="GO" id="GO:0005886">
    <property type="term" value="C:plasma membrane"/>
    <property type="evidence" value="ECO:0007669"/>
    <property type="project" value="UniProtKB-SubCell"/>
</dbReference>
<comment type="similarity">
    <text evidence="7">Belongs to the binding-protein-dependent transport system permease family.</text>
</comment>
<keyword evidence="3" id="KW-1003">Cell membrane</keyword>
<dbReference type="PANTHER" id="PTHR43163:SF6">
    <property type="entry name" value="DIPEPTIDE TRANSPORT SYSTEM PERMEASE PROTEIN DPPB-RELATED"/>
    <property type="match status" value="1"/>
</dbReference>
<dbReference type="GO" id="GO:0055085">
    <property type="term" value="P:transmembrane transport"/>
    <property type="evidence" value="ECO:0007669"/>
    <property type="project" value="InterPro"/>
</dbReference>
<evidence type="ECO:0000313" key="9">
    <source>
        <dbReference type="EMBL" id="PPV11948.1"/>
    </source>
</evidence>
<dbReference type="Pfam" id="PF00528">
    <property type="entry name" value="BPD_transp_1"/>
    <property type="match status" value="1"/>
</dbReference>
<evidence type="ECO:0000256" key="1">
    <source>
        <dbReference type="ARBA" id="ARBA00004651"/>
    </source>
</evidence>
<dbReference type="EMBL" id="LRDH01000173">
    <property type="protein sequence ID" value="PPV11948.1"/>
    <property type="molecule type" value="Genomic_DNA"/>
</dbReference>
<organism evidence="9 10">
    <name type="scientific">Clostridium butyricum</name>
    <dbReference type="NCBI Taxonomy" id="1492"/>
    <lineage>
        <taxon>Bacteria</taxon>
        <taxon>Bacillati</taxon>
        <taxon>Bacillota</taxon>
        <taxon>Clostridia</taxon>
        <taxon>Eubacteriales</taxon>
        <taxon>Clostridiaceae</taxon>
        <taxon>Clostridium</taxon>
    </lineage>
</organism>